<dbReference type="Proteomes" id="UP001154078">
    <property type="component" value="Chromosome 9"/>
</dbReference>
<evidence type="ECO:0000256" key="2">
    <source>
        <dbReference type="ARBA" id="ARBA00022771"/>
    </source>
</evidence>
<dbReference type="SUPFAM" id="SSF144232">
    <property type="entry name" value="HIT/MYND zinc finger-like"/>
    <property type="match status" value="1"/>
</dbReference>
<protein>
    <recommendedName>
        <fullName evidence="6">MYND-type domain-containing protein</fullName>
    </recommendedName>
</protein>
<sequence length="1346" mass="154300">MQNYLINFQYKFTLVDKMGSTRCKRHWNIQRNRRLYTDGNGPLEYTNTISPFIQDFNWPKPGQIPYRQAFQDVPQIPGNQVTMFSDTGNNGQWNQDHNQNPSYGNNWFRSRYHSTWQQRPYRPSQPRSDNNNNFRNNTERTNNIAIKTIDVVKQSDVIKKTSVKSKVQKPLEDAKKKLQRDNPNLKPVERKSEPLELVQKSDSNKASENSKLKSAKTKYDSKTELQKNVFKPKEVKQVESKPKKSVAKTSDKPEIITDTLKLMLLEEGSKITTDKQKCHRPKSINDKPPKYVKQNPLKEVVIKLSRNVYATTVASKKETEVEEKEKVLDEQESPIRNVRVQRRIYDSDVFGGIDTTKSYLTNIKNNEESPEKRMKTEQINMYDKIKMQPRVNDNNDDLLKLLSQQRTERNYNLTKRKNNNIDETPTKKTKTEQKNVQDDKIKMQPRVNDNNDLLKLLSQPQIEQKHDSLNQPFQKIGKIHEEPEESIKLIKEEIQKSSSSSLSSIKKDHHRHSSSSKYRHHKRRDSHDSQKNKPKENDSKHSSEKQTKDMAKSKKLQSKRSFELFGSPDKEFKKLDDIRRKAAEVTLKIEAKTKIASQNFDIMLEGVTKEFQPDKPVYETASSEIQHACMSEHETVPPIDVYRTLTKTQVVKVNVKKDAKVEIDVIDLTEDVKNEINPVVTKPEVEGLTLYKSSECQAIEASIGVVNTLLEIEGKVEPCTQASESIKPIENQSSQAPPVKVVSDIRIAPIDKLASLVDDLQLFSNDTQPELTTMLQSMLAQKVPEQQNQSASSLFSNIPSPPRSGIPERPSLLAQIPSREYITLTEKPEVEREIANTFAPILNLLNCLKVSKSLLEAVSYNLHMASLLHDWPMNFDFKKVVCEVWVIFVTKYKRNDCEVLHVLDQFFNVVRSMPESVTRTPWINKFGYMVISYKNYILMRTLNASASMSIEQRYTLQHQIKAYNQLVNITNQLEALFNKMSPQIFKKASQQIFMSPQHLSGGQVLPRNAHQQRQQSNQTITRRPQNQLIVQQVDPNPVQLQPSNRNEHGLQVVGNTVQHFGPYGSNQCILRSPHPNQSSNLVQPSKSPKDKTIRRQSVEKTPRRRTSTDNLRQALLQSLSQQNMPRPNNSTISTPKNTPVHPQPYTRSDGPPEMTNSFSPPCTTKSPVYAPIFRAPNQFESSDVEDTSSNASSPPGFDNFRIRLPYSTPYNEIHKDTTPCDENPEAEAVVKEEPIPIKVEDFGDGNVIDVDKDWLDDLVFSALNTIRVDEDADEEIARRNTNSSPADSGCGSSPRAELFDIQNRICLCGERALFLCAKCMLVMYCSVKCQLDHWSVHRPICQSRKK</sequence>
<feature type="region of interest" description="Disordered" evidence="5">
    <location>
        <begin position="414"/>
        <end position="448"/>
    </location>
</feature>
<dbReference type="InterPro" id="IPR002893">
    <property type="entry name" value="Znf_MYND"/>
</dbReference>
<evidence type="ECO:0000256" key="3">
    <source>
        <dbReference type="ARBA" id="ARBA00022833"/>
    </source>
</evidence>
<feature type="region of interest" description="Disordered" evidence="5">
    <location>
        <begin position="115"/>
        <end position="141"/>
    </location>
</feature>
<organism evidence="7 8">
    <name type="scientific">Brassicogethes aeneus</name>
    <name type="common">Rape pollen beetle</name>
    <name type="synonym">Meligethes aeneus</name>
    <dbReference type="NCBI Taxonomy" id="1431903"/>
    <lineage>
        <taxon>Eukaryota</taxon>
        <taxon>Metazoa</taxon>
        <taxon>Ecdysozoa</taxon>
        <taxon>Arthropoda</taxon>
        <taxon>Hexapoda</taxon>
        <taxon>Insecta</taxon>
        <taxon>Pterygota</taxon>
        <taxon>Neoptera</taxon>
        <taxon>Endopterygota</taxon>
        <taxon>Coleoptera</taxon>
        <taxon>Polyphaga</taxon>
        <taxon>Cucujiformia</taxon>
        <taxon>Nitidulidae</taxon>
        <taxon>Meligethinae</taxon>
        <taxon>Brassicogethes</taxon>
    </lineage>
</organism>
<evidence type="ECO:0000256" key="1">
    <source>
        <dbReference type="ARBA" id="ARBA00022723"/>
    </source>
</evidence>
<feature type="domain" description="MYND-type" evidence="6">
    <location>
        <begin position="1308"/>
        <end position="1341"/>
    </location>
</feature>
<feature type="region of interest" description="Disordered" evidence="5">
    <location>
        <begin position="1064"/>
        <end position="1158"/>
    </location>
</feature>
<dbReference type="OrthoDB" id="6784770at2759"/>
<evidence type="ECO:0000259" key="6">
    <source>
        <dbReference type="PROSITE" id="PS50865"/>
    </source>
</evidence>
<feature type="compositionally biased region" description="Polar residues" evidence="5">
    <location>
        <begin position="1123"/>
        <end position="1137"/>
    </location>
</feature>
<dbReference type="Gene3D" id="6.10.140.2220">
    <property type="match status" value="1"/>
</dbReference>
<dbReference type="EMBL" id="OV121140">
    <property type="protein sequence ID" value="CAH0564665.1"/>
    <property type="molecule type" value="Genomic_DNA"/>
</dbReference>
<keyword evidence="1" id="KW-0479">Metal-binding</keyword>
<keyword evidence="2 4" id="KW-0863">Zinc-finger</keyword>
<feature type="region of interest" description="Disordered" evidence="5">
    <location>
        <begin position="160"/>
        <end position="225"/>
    </location>
</feature>
<feature type="compositionally biased region" description="Polar residues" evidence="5">
    <location>
        <begin position="1009"/>
        <end position="1024"/>
    </location>
</feature>
<dbReference type="PROSITE" id="PS50865">
    <property type="entry name" value="ZF_MYND_2"/>
    <property type="match status" value="1"/>
</dbReference>
<feature type="region of interest" description="Disordered" evidence="5">
    <location>
        <begin position="999"/>
        <end position="1024"/>
    </location>
</feature>
<evidence type="ECO:0000256" key="4">
    <source>
        <dbReference type="PROSITE-ProRule" id="PRU00134"/>
    </source>
</evidence>
<name>A0A9P0BJT2_BRAAE</name>
<feature type="compositionally biased region" description="Basic and acidic residues" evidence="5">
    <location>
        <begin position="169"/>
        <end position="180"/>
    </location>
</feature>
<reference evidence="7" key="1">
    <citation type="submission" date="2021-12" db="EMBL/GenBank/DDBJ databases">
        <authorList>
            <person name="King R."/>
        </authorList>
    </citation>
    <scope>NUCLEOTIDE SEQUENCE</scope>
</reference>
<feature type="compositionally biased region" description="Basic and acidic residues" evidence="5">
    <location>
        <begin position="202"/>
        <end position="225"/>
    </location>
</feature>
<dbReference type="GO" id="GO:0008270">
    <property type="term" value="F:zinc ion binding"/>
    <property type="evidence" value="ECO:0007669"/>
    <property type="project" value="UniProtKB-KW"/>
</dbReference>
<evidence type="ECO:0000313" key="7">
    <source>
        <dbReference type="EMBL" id="CAH0564665.1"/>
    </source>
</evidence>
<feature type="compositionally biased region" description="Basic and acidic residues" evidence="5">
    <location>
        <begin position="424"/>
        <end position="442"/>
    </location>
</feature>
<keyword evidence="8" id="KW-1185">Reference proteome</keyword>
<feature type="region of interest" description="Disordered" evidence="5">
    <location>
        <begin position="493"/>
        <end position="560"/>
    </location>
</feature>
<feature type="compositionally biased region" description="Polar residues" evidence="5">
    <location>
        <begin position="1064"/>
        <end position="1086"/>
    </location>
</feature>
<feature type="compositionally biased region" description="Basic and acidic residues" evidence="5">
    <location>
        <begin position="1087"/>
        <end position="1101"/>
    </location>
</feature>
<proteinExistence type="predicted"/>
<keyword evidence="3" id="KW-0862">Zinc</keyword>
<gene>
    <name evidence="7" type="ORF">MELIAE_LOCUS13155</name>
</gene>
<evidence type="ECO:0000313" key="8">
    <source>
        <dbReference type="Proteomes" id="UP001154078"/>
    </source>
</evidence>
<accession>A0A9P0BJT2</accession>
<feature type="compositionally biased region" description="Low complexity" evidence="5">
    <location>
        <begin position="130"/>
        <end position="141"/>
    </location>
</feature>
<feature type="compositionally biased region" description="Basic and acidic residues" evidence="5">
    <location>
        <begin position="525"/>
        <end position="552"/>
    </location>
</feature>
<feature type="region of interest" description="Disordered" evidence="5">
    <location>
        <begin position="1180"/>
        <end position="1200"/>
    </location>
</feature>
<evidence type="ECO:0000256" key="5">
    <source>
        <dbReference type="SAM" id="MobiDB-lite"/>
    </source>
</evidence>
<feature type="compositionally biased region" description="Low complexity" evidence="5">
    <location>
        <begin position="1111"/>
        <end position="1122"/>
    </location>
</feature>
<feature type="compositionally biased region" description="Basic residues" evidence="5">
    <location>
        <begin position="507"/>
        <end position="524"/>
    </location>
</feature>
<dbReference type="Pfam" id="PF01753">
    <property type="entry name" value="zf-MYND"/>
    <property type="match status" value="1"/>
</dbReference>